<reference evidence="8 9" key="1">
    <citation type="submission" date="2016-10" db="EMBL/GenBank/DDBJ databases">
        <authorList>
            <person name="de Groot N.N."/>
        </authorList>
    </citation>
    <scope>NUCLEOTIDE SEQUENCE [LARGE SCALE GENOMIC DNA]</scope>
    <source>
        <strain evidence="8 9">DSM 19886</strain>
    </source>
</reference>
<dbReference type="Pfam" id="PF07980">
    <property type="entry name" value="SusD_RagB"/>
    <property type="match status" value="1"/>
</dbReference>
<evidence type="ECO:0000256" key="5">
    <source>
        <dbReference type="ARBA" id="ARBA00023237"/>
    </source>
</evidence>
<dbReference type="InterPro" id="IPR011990">
    <property type="entry name" value="TPR-like_helical_dom_sf"/>
</dbReference>
<dbReference type="InterPro" id="IPR012944">
    <property type="entry name" value="SusD_RagB_dom"/>
</dbReference>
<dbReference type="STRING" id="192904.SAMN04488514_101421"/>
<keyword evidence="4" id="KW-0472">Membrane</keyword>
<dbReference type="InterPro" id="IPR033985">
    <property type="entry name" value="SusD-like_N"/>
</dbReference>
<comment type="similarity">
    <text evidence="2">Belongs to the SusD family.</text>
</comment>
<sequence length="581" mass="66905">MKKLLYTLVFASLVFSSCDSVLEREPLDIISDNIVWDDPVLVDAYILDVYSHMYFMYNDYDTNQRQRNNIYTINAVADQATNGRPNQDVVVKWQAGLLDENGGLEQWHYSNVRKMNDFLEKMENSTIAEDEKKLLIGRIKFARALTYFTMVKWYGGIPIITESQAIDAPLEELLVPRNKEQEVYDFVISECDALINNEMLPYPSEARLGDPTLYVAQALKSRAALYAASIARWGTVKIDGLVGIPSDQENRYWQISYDASKAIIDGPFSLYKKSDDIVENYQQAFIDEDNSEVIWAKYYDGLKVNNDWSVDNSVIGAAPGWMTENICPYLEFVESFETKDGVIVPWDREAVTNKLWTFDELYGNLEARFHANIWTHGSNWEGFDPVNYYNGIRAADGEIIRDGIYEGLPVMGANYRTSGRDFSGFSIKKGVDPNGDLNNRKGKNMKIQFRLGEILLNYAEAAFYLNKEAEALDAVNKIRERVALPLHTAIDVEKIRHERRIELSFEALRHWDLKRWRIAEETISKSWTGVNYIYDFLTGKFLIEYKENFRTSDFDEKHYYFPITPGRIANNPALAPENPGY</sequence>
<organism evidence="8 9">
    <name type="scientific">Kriegella aquimaris</name>
    <dbReference type="NCBI Taxonomy" id="192904"/>
    <lineage>
        <taxon>Bacteria</taxon>
        <taxon>Pseudomonadati</taxon>
        <taxon>Bacteroidota</taxon>
        <taxon>Flavobacteriia</taxon>
        <taxon>Flavobacteriales</taxon>
        <taxon>Flavobacteriaceae</taxon>
        <taxon>Kriegella</taxon>
    </lineage>
</organism>
<evidence type="ECO:0000259" key="6">
    <source>
        <dbReference type="Pfam" id="PF07980"/>
    </source>
</evidence>
<gene>
    <name evidence="8" type="ORF">SAMN04488514_101421</name>
</gene>
<protein>
    <submittedName>
        <fullName evidence="8">Starch-binding associating with outer membrane</fullName>
    </submittedName>
</protein>
<dbReference type="Gene3D" id="1.25.40.390">
    <property type="match status" value="1"/>
</dbReference>
<evidence type="ECO:0000256" key="2">
    <source>
        <dbReference type="ARBA" id="ARBA00006275"/>
    </source>
</evidence>
<accession>A0A1G9J6W0</accession>
<proteinExistence type="inferred from homology"/>
<feature type="domain" description="SusD-like N-terminal" evidence="7">
    <location>
        <begin position="56"/>
        <end position="222"/>
    </location>
</feature>
<evidence type="ECO:0000313" key="9">
    <source>
        <dbReference type="Proteomes" id="UP000199440"/>
    </source>
</evidence>
<keyword evidence="5" id="KW-0998">Cell outer membrane</keyword>
<dbReference type="PROSITE" id="PS51257">
    <property type="entry name" value="PROKAR_LIPOPROTEIN"/>
    <property type="match status" value="1"/>
</dbReference>
<dbReference type="SUPFAM" id="SSF48452">
    <property type="entry name" value="TPR-like"/>
    <property type="match status" value="1"/>
</dbReference>
<comment type="subcellular location">
    <subcellularLocation>
        <location evidence="1">Cell outer membrane</location>
    </subcellularLocation>
</comment>
<evidence type="ECO:0000256" key="3">
    <source>
        <dbReference type="ARBA" id="ARBA00022729"/>
    </source>
</evidence>
<evidence type="ECO:0000256" key="1">
    <source>
        <dbReference type="ARBA" id="ARBA00004442"/>
    </source>
</evidence>
<keyword evidence="9" id="KW-1185">Reference proteome</keyword>
<dbReference type="Pfam" id="PF14322">
    <property type="entry name" value="SusD-like_3"/>
    <property type="match status" value="1"/>
</dbReference>
<dbReference type="Proteomes" id="UP000199440">
    <property type="component" value="Unassembled WGS sequence"/>
</dbReference>
<dbReference type="EMBL" id="FNGV01000001">
    <property type="protein sequence ID" value="SDL32943.1"/>
    <property type="molecule type" value="Genomic_DNA"/>
</dbReference>
<keyword evidence="3" id="KW-0732">Signal</keyword>
<evidence type="ECO:0000259" key="7">
    <source>
        <dbReference type="Pfam" id="PF14322"/>
    </source>
</evidence>
<feature type="domain" description="RagB/SusD" evidence="6">
    <location>
        <begin position="292"/>
        <end position="581"/>
    </location>
</feature>
<dbReference type="AlphaFoldDB" id="A0A1G9J6W0"/>
<name>A0A1G9J6W0_9FLAO</name>
<evidence type="ECO:0000313" key="8">
    <source>
        <dbReference type="EMBL" id="SDL32943.1"/>
    </source>
</evidence>
<dbReference type="GO" id="GO:0009279">
    <property type="term" value="C:cell outer membrane"/>
    <property type="evidence" value="ECO:0007669"/>
    <property type="project" value="UniProtKB-SubCell"/>
</dbReference>
<evidence type="ECO:0000256" key="4">
    <source>
        <dbReference type="ARBA" id="ARBA00023136"/>
    </source>
</evidence>
<dbReference type="OrthoDB" id="5694214at2"/>
<dbReference type="RefSeq" id="WP_089884774.1">
    <property type="nucleotide sequence ID" value="NZ_FNGV01000001.1"/>
</dbReference>